<feature type="domain" description="PAC" evidence="2">
    <location>
        <begin position="250"/>
        <end position="303"/>
    </location>
</feature>
<dbReference type="Pfam" id="PF00563">
    <property type="entry name" value="EAL"/>
    <property type="match status" value="1"/>
</dbReference>
<dbReference type="Gene3D" id="3.20.20.450">
    <property type="entry name" value="EAL domain"/>
    <property type="match status" value="1"/>
</dbReference>
<organism evidence="5">
    <name type="scientific">freshwater metagenome</name>
    <dbReference type="NCBI Taxonomy" id="449393"/>
    <lineage>
        <taxon>unclassified sequences</taxon>
        <taxon>metagenomes</taxon>
        <taxon>ecological metagenomes</taxon>
    </lineage>
</organism>
<feature type="transmembrane region" description="Helical" evidence="1">
    <location>
        <begin position="56"/>
        <end position="74"/>
    </location>
</feature>
<feature type="transmembrane region" description="Helical" evidence="1">
    <location>
        <begin position="32"/>
        <end position="50"/>
    </location>
</feature>
<dbReference type="PROSITE" id="PS50113">
    <property type="entry name" value="PAC"/>
    <property type="match status" value="1"/>
</dbReference>
<keyword evidence="1" id="KW-0472">Membrane</keyword>
<dbReference type="InterPro" id="IPR000160">
    <property type="entry name" value="GGDEF_dom"/>
</dbReference>
<evidence type="ECO:0000313" key="5">
    <source>
        <dbReference type="EMBL" id="CAB4571267.1"/>
    </source>
</evidence>
<evidence type="ECO:0000259" key="2">
    <source>
        <dbReference type="PROSITE" id="PS50113"/>
    </source>
</evidence>
<dbReference type="CDD" id="cd01948">
    <property type="entry name" value="EAL"/>
    <property type="match status" value="1"/>
</dbReference>
<dbReference type="InterPro" id="IPR043128">
    <property type="entry name" value="Rev_trsase/Diguanyl_cyclase"/>
</dbReference>
<feature type="domain" description="GGDEF" evidence="4">
    <location>
        <begin position="453"/>
        <end position="583"/>
    </location>
</feature>
<dbReference type="EMBL" id="CAEZSR010000097">
    <property type="protein sequence ID" value="CAB4571267.1"/>
    <property type="molecule type" value="Genomic_DNA"/>
</dbReference>
<evidence type="ECO:0000259" key="3">
    <source>
        <dbReference type="PROSITE" id="PS50883"/>
    </source>
</evidence>
<reference evidence="5" key="1">
    <citation type="submission" date="2020-05" db="EMBL/GenBank/DDBJ databases">
        <authorList>
            <person name="Chiriac C."/>
            <person name="Salcher M."/>
            <person name="Ghai R."/>
            <person name="Kavagutti S V."/>
        </authorList>
    </citation>
    <scope>NUCLEOTIDE SEQUENCE</scope>
</reference>
<dbReference type="InterPro" id="IPR052155">
    <property type="entry name" value="Biofilm_reg_signaling"/>
</dbReference>
<dbReference type="Pfam" id="PF08447">
    <property type="entry name" value="PAS_3"/>
    <property type="match status" value="1"/>
</dbReference>
<dbReference type="SUPFAM" id="SSF141868">
    <property type="entry name" value="EAL domain-like"/>
    <property type="match status" value="1"/>
</dbReference>
<feature type="transmembrane region" description="Helical" evidence="1">
    <location>
        <begin position="104"/>
        <end position="121"/>
    </location>
</feature>
<dbReference type="SMART" id="SM00052">
    <property type="entry name" value="EAL"/>
    <property type="match status" value="1"/>
</dbReference>
<dbReference type="SUPFAM" id="SSF55073">
    <property type="entry name" value="Nucleotide cyclase"/>
    <property type="match status" value="1"/>
</dbReference>
<dbReference type="SUPFAM" id="SSF55785">
    <property type="entry name" value="PYP-like sensor domain (PAS domain)"/>
    <property type="match status" value="1"/>
</dbReference>
<protein>
    <submittedName>
        <fullName evidence="5">Unannotated protein</fullName>
    </submittedName>
</protein>
<dbReference type="InterPro" id="IPR035965">
    <property type="entry name" value="PAS-like_dom_sf"/>
</dbReference>
<dbReference type="InterPro" id="IPR013655">
    <property type="entry name" value="PAS_fold_3"/>
</dbReference>
<feature type="transmembrane region" description="Helical" evidence="1">
    <location>
        <begin position="128"/>
        <end position="146"/>
    </location>
</feature>
<dbReference type="SMART" id="SM00267">
    <property type="entry name" value="GGDEF"/>
    <property type="match status" value="1"/>
</dbReference>
<feature type="transmembrane region" description="Helical" evidence="1">
    <location>
        <begin position="81"/>
        <end position="98"/>
    </location>
</feature>
<dbReference type="Gene3D" id="3.30.450.20">
    <property type="entry name" value="PAS domain"/>
    <property type="match status" value="2"/>
</dbReference>
<keyword evidence="1" id="KW-1133">Transmembrane helix</keyword>
<accession>A0A6J6E502</accession>
<dbReference type="InterPro" id="IPR001633">
    <property type="entry name" value="EAL_dom"/>
</dbReference>
<dbReference type="PROSITE" id="PS50883">
    <property type="entry name" value="EAL"/>
    <property type="match status" value="1"/>
</dbReference>
<feature type="domain" description="EAL" evidence="3">
    <location>
        <begin position="592"/>
        <end position="843"/>
    </location>
</feature>
<dbReference type="PANTHER" id="PTHR44757:SF2">
    <property type="entry name" value="BIOFILM ARCHITECTURE MAINTENANCE PROTEIN MBAA"/>
    <property type="match status" value="1"/>
</dbReference>
<dbReference type="PROSITE" id="PS50887">
    <property type="entry name" value="GGDEF"/>
    <property type="match status" value="1"/>
</dbReference>
<dbReference type="Pfam" id="PF00990">
    <property type="entry name" value="GGDEF"/>
    <property type="match status" value="1"/>
</dbReference>
<dbReference type="NCBIfam" id="TIGR00254">
    <property type="entry name" value="GGDEF"/>
    <property type="match status" value="1"/>
</dbReference>
<name>A0A6J6E502_9ZZZZ</name>
<proteinExistence type="predicted"/>
<dbReference type="AlphaFoldDB" id="A0A6J6E502"/>
<evidence type="ECO:0000259" key="4">
    <source>
        <dbReference type="PROSITE" id="PS50887"/>
    </source>
</evidence>
<sequence length="849" mass="94091">MNGWRRWWEAWTSRAVVPLTPADRERYFRIAGVARTVAIAVLGGAFMWFVRDEPTWFLALTAVIVFPGTVVTWVMIRRSGVLAPHVWLCDLLCLAAFAAVVPELFLVSLLTSLAVLVFCAITLRRTTTFALCLVAVVAMGLAAAAHPTREDVLAASLFPLAIAAVVMPTQLSAHVLQRSIDFNTRIADALNVALFESTGVAGRPTTMHHLYAPTKRRFPTRISEEQWLDILHPDDRPVTDEIDAAVSAGQGYHVRYRQLIERLGEYRWIEEIGHVEVDGDRVIVQGMTRDITDTVVAEQQLQRLDLMADSIEVSVSVLRLVDPDDPTSLTVVKENRKAKEVDGHSHEGMRVIDFNRHAFDTERHRGLGHRMAEVAAGAPAFRIADAHLRLHGEERLFSVVCSPLPDHHCVVVMQDVTDLWHARSELERLAYVDTLTRLPNRTRCRDAIAAAPVGSLLLVVDLDRFTDVNEAFGHTCGDEMIVEVARVLAEAPEGVVVARLGGDEFALLVPPGTGQRDELVARVFQALSLPVQLPNGLMLQASASMGITTKTRPDTPADELLRQADVALRRAKQYRNTHEFYDPRNDTSAPHRMMLLGELRRALTSGELELHHQPAASARTGQICSVESLLVWRHPSLGTLSARELTEMVSLSNLNADIVVHSLREAVRHHTRWQQQGFTVPVSINVEGATLHDQALVDRMIRIITESGLPRHTVGLEIAERQLRLGSPDCRESLRRLTDAGFWLTIDHYGTGKTPFSALRSSYVNAVKLDYVTIGEFVPSDETLFDAMTVVMHRLGLTIAAGGADDERSFGWLVDHGVDQVQGTIVGPLMDVDEMLAFLGSPRPLPVAR</sequence>
<evidence type="ECO:0000256" key="1">
    <source>
        <dbReference type="SAM" id="Phobius"/>
    </source>
</evidence>
<gene>
    <name evidence="5" type="ORF">UFOPK1493_02411</name>
</gene>
<dbReference type="CDD" id="cd01949">
    <property type="entry name" value="GGDEF"/>
    <property type="match status" value="1"/>
</dbReference>
<dbReference type="InterPro" id="IPR000700">
    <property type="entry name" value="PAS-assoc_C"/>
</dbReference>
<dbReference type="PANTHER" id="PTHR44757">
    <property type="entry name" value="DIGUANYLATE CYCLASE DGCP"/>
    <property type="match status" value="1"/>
</dbReference>
<dbReference type="Gene3D" id="3.30.70.270">
    <property type="match status" value="1"/>
</dbReference>
<dbReference type="InterPro" id="IPR035919">
    <property type="entry name" value="EAL_sf"/>
</dbReference>
<keyword evidence="1" id="KW-0812">Transmembrane</keyword>
<dbReference type="InterPro" id="IPR029787">
    <property type="entry name" value="Nucleotide_cyclase"/>
</dbReference>